<dbReference type="STRING" id="670580.A0A1X6MIG1"/>
<dbReference type="Pfam" id="PF03161">
    <property type="entry name" value="LAGLIDADG_2"/>
    <property type="match status" value="2"/>
</dbReference>
<dbReference type="GeneID" id="36325044"/>
<name>A0A1X6MIG1_9APHY</name>
<gene>
    <name evidence="3" type="ORF">POSPLADRAFT_1050893</name>
</gene>
<protein>
    <recommendedName>
        <fullName evidence="2">Homing endonuclease LAGLIDADG domain-containing protein</fullName>
    </recommendedName>
</protein>
<feature type="domain" description="Homing endonuclease LAGLIDADG" evidence="2">
    <location>
        <begin position="35"/>
        <end position="90"/>
    </location>
</feature>
<evidence type="ECO:0000256" key="1">
    <source>
        <dbReference type="ARBA" id="ARBA00002670"/>
    </source>
</evidence>
<dbReference type="OrthoDB" id="5407520at2759"/>
<reference evidence="3 4" key="1">
    <citation type="submission" date="2017-04" db="EMBL/GenBank/DDBJ databases">
        <title>Genome Sequence of the Model Brown-Rot Fungus Postia placenta SB12.</title>
        <authorList>
            <consortium name="DOE Joint Genome Institute"/>
            <person name="Gaskell J."/>
            <person name="Kersten P."/>
            <person name="Larrondo L.F."/>
            <person name="Canessa P."/>
            <person name="Martinez D."/>
            <person name="Hibbett D."/>
            <person name="Schmoll M."/>
            <person name="Kubicek C.P."/>
            <person name="Martinez A.T."/>
            <person name="Yadav J."/>
            <person name="Master E."/>
            <person name="Magnuson J.K."/>
            <person name="James T."/>
            <person name="Yaver D."/>
            <person name="Berka R."/>
            <person name="Labutti K."/>
            <person name="Lipzen A."/>
            <person name="Aerts A."/>
            <person name="Barry K."/>
            <person name="Henrissat B."/>
            <person name="Blanchette R."/>
            <person name="Grigoriev I."/>
            <person name="Cullen D."/>
        </authorList>
    </citation>
    <scope>NUCLEOTIDE SEQUENCE [LARGE SCALE GENOMIC DNA]</scope>
    <source>
        <strain evidence="3 4">MAD-698-R-SB12</strain>
    </source>
</reference>
<organism evidence="3 4">
    <name type="scientific">Postia placenta MAD-698-R-SB12</name>
    <dbReference type="NCBI Taxonomy" id="670580"/>
    <lineage>
        <taxon>Eukaryota</taxon>
        <taxon>Fungi</taxon>
        <taxon>Dikarya</taxon>
        <taxon>Basidiomycota</taxon>
        <taxon>Agaricomycotina</taxon>
        <taxon>Agaricomycetes</taxon>
        <taxon>Polyporales</taxon>
        <taxon>Adustoporiaceae</taxon>
        <taxon>Rhodonia</taxon>
    </lineage>
</organism>
<feature type="domain" description="Homing endonuclease LAGLIDADG" evidence="2">
    <location>
        <begin position="101"/>
        <end position="162"/>
    </location>
</feature>
<comment type="function">
    <text evidence="1">Mitochondrial DNA endonuclease involved in intron homing.</text>
</comment>
<accession>A0A1X6MIG1</accession>
<dbReference type="InterPro" id="IPR027434">
    <property type="entry name" value="Homing_endonucl"/>
</dbReference>
<evidence type="ECO:0000259" key="2">
    <source>
        <dbReference type="Pfam" id="PF03161"/>
    </source>
</evidence>
<dbReference type="SUPFAM" id="SSF55608">
    <property type="entry name" value="Homing endonucleases"/>
    <property type="match status" value="1"/>
</dbReference>
<dbReference type="Proteomes" id="UP000194127">
    <property type="component" value="Unassembled WGS sequence"/>
</dbReference>
<dbReference type="InterPro" id="IPR004860">
    <property type="entry name" value="LAGLIDADG_dom"/>
</dbReference>
<evidence type="ECO:0000313" key="4">
    <source>
        <dbReference type="Proteomes" id="UP000194127"/>
    </source>
</evidence>
<keyword evidence="4" id="KW-1185">Reference proteome</keyword>
<sequence>MFAVGLDEFEILILYSQLIATKIENNKPFSSNEVKEIIFGSLLGDGKLELPPSREGRGLNARFGFTQSLEKKDYFLSVLNSLGEISSGKYREMSYLDKRTAHWVMQDGSRGTSKGLYLCTDCFTLTDVQRLSQYLNKKYDFKCSIHKAGGNYRIYILAKSVETVKILILPFMHKTMTYKLGV</sequence>
<proteinExistence type="predicted"/>
<evidence type="ECO:0000313" key="3">
    <source>
        <dbReference type="EMBL" id="OSX56140.1"/>
    </source>
</evidence>
<dbReference type="AlphaFoldDB" id="A0A1X6MIG1"/>
<dbReference type="GO" id="GO:0004519">
    <property type="term" value="F:endonuclease activity"/>
    <property type="evidence" value="ECO:0007669"/>
    <property type="project" value="InterPro"/>
</dbReference>
<dbReference type="EMBL" id="KZ110617">
    <property type="protein sequence ID" value="OSX56140.1"/>
    <property type="molecule type" value="Genomic_DNA"/>
</dbReference>
<dbReference type="RefSeq" id="XP_024332934.1">
    <property type="nucleotide sequence ID" value="XM_024480094.1"/>
</dbReference>
<dbReference type="Gene3D" id="3.10.28.10">
    <property type="entry name" value="Homing endonucleases"/>
    <property type="match status" value="1"/>
</dbReference>